<gene>
    <name evidence="2" type="ORF">FHS87_004658</name>
</gene>
<dbReference type="PANTHER" id="PTHR13696">
    <property type="entry name" value="P-LOOP CONTAINING NUCLEOSIDE TRIPHOSPHATE HYDROLASE"/>
    <property type="match status" value="1"/>
</dbReference>
<dbReference type="CDD" id="cd02042">
    <property type="entry name" value="ParAB_family"/>
    <property type="match status" value="1"/>
</dbReference>
<sequence>MSWHATLEGITKRLRSQQSAIIADQNSSNREKSLRRFTSKEVSALLGITESHLRNRVSSADAFPQGTLLGKSRYFTLEEINAARRWLHDNTGNQRYRPGKRDGEALCVVANTNFKGGVGKSTSTVHLAQYLALKGYRVLIVDLDAQASSTALFGIDPARHVGRDAAGHVLPAGTSIHGWISRATGDENAAATDAVRRTYWPNIDLVAASAILHSSEDMLKQRSMPSMHGPMAEVDWHHEVRAFLDHVGDAYDVAILDCRPDINMLSVNAFSAADGLIVPVLATNMDLQSMTEFMAFLAVTERRLLKLYGKDIWRGWTFLRVLVNRYVATSRPQTEVVDSMNLVLGPLMIRHPMVETSALGSAGNMKWTLYEYVPAKSEDRSYKRAVAAMDAVGSVIEAEILGFWGRRPQEGADAGYGVAAE</sequence>
<dbReference type="InterPro" id="IPR027417">
    <property type="entry name" value="P-loop_NTPase"/>
</dbReference>
<evidence type="ECO:0000313" key="3">
    <source>
        <dbReference type="Proteomes" id="UP000580654"/>
    </source>
</evidence>
<protein>
    <submittedName>
        <fullName evidence="2">Chromosome partitioning protein</fullName>
    </submittedName>
</protein>
<proteinExistence type="predicted"/>
<dbReference type="InterPro" id="IPR050678">
    <property type="entry name" value="DNA_Partitioning_ATPase"/>
</dbReference>
<dbReference type="SUPFAM" id="SSF52540">
    <property type="entry name" value="P-loop containing nucleoside triphosphate hydrolases"/>
    <property type="match status" value="1"/>
</dbReference>
<comment type="caution">
    <text evidence="2">The sequence shown here is derived from an EMBL/GenBank/DDBJ whole genome shotgun (WGS) entry which is preliminary data.</text>
</comment>
<dbReference type="RefSeq" id="WP_184522128.1">
    <property type="nucleotide sequence ID" value="NZ_JACIJD010000059.1"/>
</dbReference>
<dbReference type="Gene3D" id="3.40.50.300">
    <property type="entry name" value="P-loop containing nucleotide triphosphate hydrolases"/>
    <property type="match status" value="1"/>
</dbReference>
<keyword evidence="3" id="KW-1185">Reference proteome</keyword>
<accession>A0A840YIY8</accession>
<dbReference type="InterPro" id="IPR025669">
    <property type="entry name" value="AAA_dom"/>
</dbReference>
<feature type="domain" description="AAA" evidence="1">
    <location>
        <begin position="108"/>
        <end position="299"/>
    </location>
</feature>
<evidence type="ECO:0000259" key="1">
    <source>
        <dbReference type="Pfam" id="PF13614"/>
    </source>
</evidence>
<reference evidence="2 3" key="1">
    <citation type="submission" date="2020-08" db="EMBL/GenBank/DDBJ databases">
        <title>Genomic Encyclopedia of Type Strains, Phase IV (KMG-IV): sequencing the most valuable type-strain genomes for metagenomic binning, comparative biology and taxonomic classification.</title>
        <authorList>
            <person name="Goeker M."/>
        </authorList>
    </citation>
    <scope>NUCLEOTIDE SEQUENCE [LARGE SCALE GENOMIC DNA]</scope>
    <source>
        <strain evidence="2 3">DSM 25622</strain>
    </source>
</reference>
<dbReference type="AlphaFoldDB" id="A0A840YIY8"/>
<name>A0A840YIY8_9PROT</name>
<dbReference type="PANTHER" id="PTHR13696:SF52">
    <property type="entry name" value="PARA FAMILY PROTEIN CT_582"/>
    <property type="match status" value="1"/>
</dbReference>
<evidence type="ECO:0000313" key="2">
    <source>
        <dbReference type="EMBL" id="MBB5696587.1"/>
    </source>
</evidence>
<organism evidence="2 3">
    <name type="scientific">Muricoccus pecuniae</name>
    <dbReference type="NCBI Taxonomy" id="693023"/>
    <lineage>
        <taxon>Bacteria</taxon>
        <taxon>Pseudomonadati</taxon>
        <taxon>Pseudomonadota</taxon>
        <taxon>Alphaproteobacteria</taxon>
        <taxon>Acetobacterales</taxon>
        <taxon>Roseomonadaceae</taxon>
        <taxon>Muricoccus</taxon>
    </lineage>
</organism>
<dbReference type="Proteomes" id="UP000580654">
    <property type="component" value="Unassembled WGS sequence"/>
</dbReference>
<dbReference type="EMBL" id="JACIJD010000059">
    <property type="protein sequence ID" value="MBB5696587.1"/>
    <property type="molecule type" value="Genomic_DNA"/>
</dbReference>
<dbReference type="Pfam" id="PF13614">
    <property type="entry name" value="AAA_31"/>
    <property type="match status" value="1"/>
</dbReference>